<dbReference type="VEuPathDB" id="FungiDB:PYU1_G013054"/>
<evidence type="ECO:0000313" key="3">
    <source>
        <dbReference type="Proteomes" id="UP000019132"/>
    </source>
</evidence>
<dbReference type="AlphaFoldDB" id="K3X782"/>
<sequence length="190" mass="21611">MQREFATLEAELEQDENDEEADKIRSEKEREALAVERLNNEIAEVRQEIALLKETQQSIADTRQSSSLKAQYEEEKQEIEEDIAHIESVFKDTTTQLHSNSVRLHSLLRTLAPSPTIGTLMTRLHQQLTQGVTKERADDGATKTTRKTVDLQEFLDSCPSAEEGKQAIEEMKKLELIYCYESSGIITLAD</sequence>
<protein>
    <submittedName>
        <fullName evidence="2">Uncharacterized protein</fullName>
    </submittedName>
</protein>
<dbReference type="InParanoid" id="K3X782"/>
<proteinExistence type="predicted"/>
<accession>K3X782</accession>
<dbReference type="EMBL" id="GL376570">
    <property type="status" value="NOT_ANNOTATED_CDS"/>
    <property type="molecule type" value="Genomic_DNA"/>
</dbReference>
<evidence type="ECO:0000256" key="1">
    <source>
        <dbReference type="SAM" id="MobiDB-lite"/>
    </source>
</evidence>
<dbReference type="HOGENOM" id="CLU_1430689_0_0_1"/>
<reference evidence="3" key="2">
    <citation type="submission" date="2010-04" db="EMBL/GenBank/DDBJ databases">
        <authorList>
            <person name="Buell R."/>
            <person name="Hamilton J."/>
            <person name="Hostetler J."/>
        </authorList>
    </citation>
    <scope>NUCLEOTIDE SEQUENCE [LARGE SCALE GENOMIC DNA]</scope>
    <source>
        <strain evidence="3">DAOM:BR144</strain>
    </source>
</reference>
<reference evidence="3" key="1">
    <citation type="journal article" date="2010" name="Genome Biol.">
        <title>Genome sequence of the necrotrophic plant pathogen Pythium ultimum reveals original pathogenicity mechanisms and effector repertoire.</title>
        <authorList>
            <person name="Levesque C.A."/>
            <person name="Brouwer H."/>
            <person name="Cano L."/>
            <person name="Hamilton J.P."/>
            <person name="Holt C."/>
            <person name="Huitema E."/>
            <person name="Raffaele S."/>
            <person name="Robideau G.P."/>
            <person name="Thines M."/>
            <person name="Win J."/>
            <person name="Zerillo M.M."/>
            <person name="Beakes G.W."/>
            <person name="Boore J.L."/>
            <person name="Busam D."/>
            <person name="Dumas B."/>
            <person name="Ferriera S."/>
            <person name="Fuerstenberg S.I."/>
            <person name="Gachon C.M."/>
            <person name="Gaulin E."/>
            <person name="Govers F."/>
            <person name="Grenville-Briggs L."/>
            <person name="Horner N."/>
            <person name="Hostetler J."/>
            <person name="Jiang R.H."/>
            <person name="Johnson J."/>
            <person name="Krajaejun T."/>
            <person name="Lin H."/>
            <person name="Meijer H.J."/>
            <person name="Moore B."/>
            <person name="Morris P."/>
            <person name="Phuntmart V."/>
            <person name="Puiu D."/>
            <person name="Shetty J."/>
            <person name="Stajich J.E."/>
            <person name="Tripathy S."/>
            <person name="Wawra S."/>
            <person name="van West P."/>
            <person name="Whitty B.R."/>
            <person name="Coutinho P.M."/>
            <person name="Henrissat B."/>
            <person name="Martin F."/>
            <person name="Thomas P.D."/>
            <person name="Tyler B.M."/>
            <person name="De Vries R.P."/>
            <person name="Kamoun S."/>
            <person name="Yandell M."/>
            <person name="Tisserat N."/>
            <person name="Buell C.R."/>
        </authorList>
    </citation>
    <scope>NUCLEOTIDE SEQUENCE</scope>
    <source>
        <strain evidence="3">DAOM:BR144</strain>
    </source>
</reference>
<evidence type="ECO:0000313" key="2">
    <source>
        <dbReference type="EnsemblProtists" id="PYU1_T013081"/>
    </source>
</evidence>
<name>K3X782_GLOUD</name>
<feature type="compositionally biased region" description="Acidic residues" evidence="1">
    <location>
        <begin position="10"/>
        <end position="21"/>
    </location>
</feature>
<dbReference type="eggNOG" id="ENOG502S6QB">
    <property type="taxonomic scope" value="Eukaryota"/>
</dbReference>
<reference evidence="2" key="3">
    <citation type="submission" date="2015-02" db="UniProtKB">
        <authorList>
            <consortium name="EnsemblProtists"/>
        </authorList>
    </citation>
    <scope>IDENTIFICATION</scope>
    <source>
        <strain evidence="2">DAOM BR144</strain>
    </source>
</reference>
<feature type="region of interest" description="Disordered" evidence="1">
    <location>
        <begin position="1"/>
        <end position="26"/>
    </location>
</feature>
<organism evidence="2 3">
    <name type="scientific">Globisporangium ultimum (strain ATCC 200006 / CBS 805.95 / DAOM BR144)</name>
    <name type="common">Pythium ultimum</name>
    <dbReference type="NCBI Taxonomy" id="431595"/>
    <lineage>
        <taxon>Eukaryota</taxon>
        <taxon>Sar</taxon>
        <taxon>Stramenopiles</taxon>
        <taxon>Oomycota</taxon>
        <taxon>Peronosporomycetes</taxon>
        <taxon>Pythiales</taxon>
        <taxon>Pythiaceae</taxon>
        <taxon>Globisporangium</taxon>
    </lineage>
</organism>
<dbReference type="Proteomes" id="UP000019132">
    <property type="component" value="Unassembled WGS sequence"/>
</dbReference>
<keyword evidence="3" id="KW-1185">Reference proteome</keyword>
<dbReference type="EnsemblProtists" id="PYU1_T013081">
    <property type="protein sequence ID" value="PYU1_T013081"/>
    <property type="gene ID" value="PYU1_G013054"/>
</dbReference>